<feature type="domain" description="3-hydroxyacyl-CoA dehydrogenase C-terminal" evidence="7">
    <location>
        <begin position="187"/>
        <end position="282"/>
    </location>
</feature>
<dbReference type="RefSeq" id="WP_125561493.1">
    <property type="nucleotide sequence ID" value="NZ_RBVX01000045.1"/>
</dbReference>
<evidence type="ECO:0000256" key="2">
    <source>
        <dbReference type="ARBA" id="ARBA00009463"/>
    </source>
</evidence>
<comment type="caution">
    <text evidence="9">The sequence shown here is derived from an EMBL/GenBank/DDBJ whole genome shotgun (WGS) entry which is preliminary data.</text>
</comment>
<dbReference type="Gene3D" id="1.10.1040.10">
    <property type="entry name" value="N-(1-d-carboxylethyl)-l-norvaline Dehydrogenase, domain 2"/>
    <property type="match status" value="1"/>
</dbReference>
<feature type="region of interest" description="Disordered" evidence="6">
    <location>
        <begin position="42"/>
        <end position="63"/>
    </location>
</feature>
<evidence type="ECO:0000259" key="7">
    <source>
        <dbReference type="Pfam" id="PF00725"/>
    </source>
</evidence>
<reference evidence="9 10" key="1">
    <citation type="submission" date="2018-10" db="EMBL/GenBank/DDBJ databases">
        <title>Draft genome sequence of Bacillus salarius IM0101, isolated from a hypersaline soil in Inner Mongolia, China.</title>
        <authorList>
            <person name="Yamprayoonswat W."/>
            <person name="Boonvisut S."/>
            <person name="Jumpathong W."/>
            <person name="Sittihan S."/>
            <person name="Ruangsuj P."/>
            <person name="Wanthongcharoen S."/>
            <person name="Thongpramul N."/>
            <person name="Pimmason S."/>
            <person name="Yu B."/>
            <person name="Yasawong M."/>
        </authorList>
    </citation>
    <scope>NUCLEOTIDE SEQUENCE [LARGE SCALE GENOMIC DNA]</scope>
    <source>
        <strain evidence="9 10">IM0101</strain>
    </source>
</reference>
<evidence type="ECO:0000313" key="9">
    <source>
        <dbReference type="EMBL" id="RSL30012.1"/>
    </source>
</evidence>
<evidence type="ECO:0000313" key="10">
    <source>
        <dbReference type="Proteomes" id="UP000275076"/>
    </source>
</evidence>
<evidence type="ECO:0000259" key="8">
    <source>
        <dbReference type="Pfam" id="PF02737"/>
    </source>
</evidence>
<proteinExistence type="inferred from homology"/>
<organism evidence="9 10">
    <name type="scientific">Salibacterium salarium</name>
    <dbReference type="NCBI Taxonomy" id="284579"/>
    <lineage>
        <taxon>Bacteria</taxon>
        <taxon>Bacillati</taxon>
        <taxon>Bacillota</taxon>
        <taxon>Bacilli</taxon>
        <taxon>Bacillales</taxon>
        <taxon>Bacillaceae</taxon>
    </lineage>
</organism>
<feature type="binding site" evidence="5">
    <location>
        <position position="120"/>
    </location>
    <ligand>
        <name>NAD(+)</name>
        <dbReference type="ChEBI" id="CHEBI:57540"/>
    </ligand>
</feature>
<dbReference type="Gene3D" id="3.40.50.720">
    <property type="entry name" value="NAD(P)-binding Rossmann-like Domain"/>
    <property type="match status" value="1"/>
</dbReference>
<feature type="binding site" evidence="5">
    <location>
        <begin position="10"/>
        <end position="15"/>
    </location>
    <ligand>
        <name>NAD(+)</name>
        <dbReference type="ChEBI" id="CHEBI:57540"/>
    </ligand>
</feature>
<feature type="binding site" evidence="5">
    <location>
        <position position="93"/>
    </location>
    <ligand>
        <name>NAD(+)</name>
        <dbReference type="ChEBI" id="CHEBI:57540"/>
    </ligand>
</feature>
<dbReference type="NCBIfam" id="NF006722">
    <property type="entry name" value="PRK09260.1"/>
    <property type="match status" value="1"/>
</dbReference>
<evidence type="ECO:0000256" key="3">
    <source>
        <dbReference type="ARBA" id="ARBA00023002"/>
    </source>
</evidence>
<evidence type="ECO:0000256" key="6">
    <source>
        <dbReference type="SAM" id="MobiDB-lite"/>
    </source>
</evidence>
<dbReference type="FunFam" id="3.40.50.720:FF:000009">
    <property type="entry name" value="Fatty oxidation complex, alpha subunit"/>
    <property type="match status" value="1"/>
</dbReference>
<name>A0A3R9P492_9BACI</name>
<dbReference type="InterPro" id="IPR006176">
    <property type="entry name" value="3-OHacyl-CoA_DH_NAD-bd"/>
</dbReference>
<dbReference type="InterPro" id="IPR006108">
    <property type="entry name" value="3HC_DH_C"/>
</dbReference>
<dbReference type="OrthoDB" id="9771883at2"/>
<dbReference type="AlphaFoldDB" id="A0A3R9P492"/>
<feature type="binding site" evidence="5">
    <location>
        <position position="274"/>
    </location>
    <ligand>
        <name>NAD(+)</name>
        <dbReference type="ChEBI" id="CHEBI:57540"/>
    </ligand>
</feature>
<feature type="binding site" evidence="5">
    <location>
        <position position="144"/>
    </location>
    <ligand>
        <name>NAD(+)</name>
        <dbReference type="ChEBI" id="CHEBI:57540"/>
    </ligand>
</feature>
<dbReference type="InterPro" id="IPR022694">
    <property type="entry name" value="3-OHacyl-CoA_DH"/>
</dbReference>
<evidence type="ECO:0000256" key="1">
    <source>
        <dbReference type="ARBA" id="ARBA00005086"/>
    </source>
</evidence>
<protein>
    <submittedName>
        <fullName evidence="9">3-hydroxyacyl-CoA dehydrogenase</fullName>
    </submittedName>
</protein>
<dbReference type="InterPro" id="IPR008927">
    <property type="entry name" value="6-PGluconate_DH-like_C_sf"/>
</dbReference>
<evidence type="ECO:0000256" key="4">
    <source>
        <dbReference type="PIRSR" id="PIRSR000105-1"/>
    </source>
</evidence>
<dbReference type="PIRSF" id="PIRSF000105">
    <property type="entry name" value="HCDH"/>
    <property type="match status" value="1"/>
</dbReference>
<keyword evidence="5" id="KW-0520">NAD</keyword>
<dbReference type="Pfam" id="PF02737">
    <property type="entry name" value="3HCDH_N"/>
    <property type="match status" value="1"/>
</dbReference>
<dbReference type="GO" id="GO:0006631">
    <property type="term" value="P:fatty acid metabolic process"/>
    <property type="evidence" value="ECO:0007669"/>
    <property type="project" value="InterPro"/>
</dbReference>
<keyword evidence="3" id="KW-0560">Oxidoreductase</keyword>
<accession>A0A3R9P492</accession>
<comment type="similarity">
    <text evidence="2">Belongs to the 3-hydroxyacyl-CoA dehydrogenase family.</text>
</comment>
<comment type="pathway">
    <text evidence="1">Lipid metabolism; butanoate metabolism.</text>
</comment>
<feature type="site" description="Important for catalytic activity" evidence="4">
    <location>
        <position position="141"/>
    </location>
</feature>
<dbReference type="Proteomes" id="UP000275076">
    <property type="component" value="Unassembled WGS sequence"/>
</dbReference>
<sequence length="287" mass="31442">MTITNVTVAGAGVMGRGIAYVSALAGFHTTLVDISESQLESAKHHVEKTSQKGVAKGKLSEESADRLQQHLHMTTEIEPPVEQTDLFIEAVPEKRELKKTMLETADEFAPAHAVIASNTSTISPTELGSFTTRASQTVVMHFFNPVHLMPLVEIVKGLETSAETVEIVRETAEQMGKETVEVNEFPGFVTSRISALIGNEAIHMLQEGVATAEDIDKAVRLGLNFPMGPLELADLVGLDARLNNLNYLHDKLGEKYRPAPLLEQLVQAGRLGKKTNRGIYQYEDARR</sequence>
<gene>
    <name evidence="9" type="ORF">D7Z54_28325</name>
</gene>
<dbReference type="InterPro" id="IPR036291">
    <property type="entry name" value="NAD(P)-bd_dom_sf"/>
</dbReference>
<keyword evidence="10" id="KW-1185">Reference proteome</keyword>
<feature type="domain" description="3-hydroxyacyl-CoA dehydrogenase NAD binding" evidence="8">
    <location>
        <begin position="5"/>
        <end position="184"/>
    </location>
</feature>
<dbReference type="SUPFAM" id="SSF51735">
    <property type="entry name" value="NAD(P)-binding Rossmann-fold domains"/>
    <property type="match status" value="1"/>
</dbReference>
<dbReference type="PANTHER" id="PTHR48075:SF5">
    <property type="entry name" value="3-HYDROXYBUTYRYL-COA DEHYDROGENASE"/>
    <property type="match status" value="1"/>
</dbReference>
<dbReference type="InterPro" id="IPR013328">
    <property type="entry name" value="6PGD_dom2"/>
</dbReference>
<dbReference type="GO" id="GO:0070403">
    <property type="term" value="F:NAD+ binding"/>
    <property type="evidence" value="ECO:0007669"/>
    <property type="project" value="InterPro"/>
</dbReference>
<dbReference type="PANTHER" id="PTHR48075">
    <property type="entry name" value="3-HYDROXYACYL-COA DEHYDROGENASE FAMILY PROTEIN"/>
    <property type="match status" value="1"/>
</dbReference>
<dbReference type="GO" id="GO:0016616">
    <property type="term" value="F:oxidoreductase activity, acting on the CH-OH group of donors, NAD or NADP as acceptor"/>
    <property type="evidence" value="ECO:0007669"/>
    <property type="project" value="InterPro"/>
</dbReference>
<feature type="binding site" evidence="5">
    <location>
        <position position="98"/>
    </location>
    <ligand>
        <name>NAD(+)</name>
        <dbReference type="ChEBI" id="CHEBI:57540"/>
    </ligand>
</feature>
<evidence type="ECO:0000256" key="5">
    <source>
        <dbReference type="PIRSR" id="PIRSR000105-2"/>
    </source>
</evidence>
<feature type="binding site" evidence="5">
    <location>
        <position position="33"/>
    </location>
    <ligand>
        <name>NAD(+)</name>
        <dbReference type="ChEBI" id="CHEBI:57540"/>
    </ligand>
</feature>
<dbReference type="EMBL" id="RBVX01000045">
    <property type="protein sequence ID" value="RSL30012.1"/>
    <property type="molecule type" value="Genomic_DNA"/>
</dbReference>
<dbReference type="SUPFAM" id="SSF48179">
    <property type="entry name" value="6-phosphogluconate dehydrogenase C-terminal domain-like"/>
    <property type="match status" value="1"/>
</dbReference>
<dbReference type="Pfam" id="PF00725">
    <property type="entry name" value="3HCDH"/>
    <property type="match status" value="1"/>
</dbReference>